<feature type="domain" description="DUF1648" evidence="2">
    <location>
        <begin position="14"/>
        <end position="60"/>
    </location>
</feature>
<dbReference type="Pfam" id="PF13630">
    <property type="entry name" value="SdpI"/>
    <property type="match status" value="1"/>
</dbReference>
<evidence type="ECO:0000256" key="1">
    <source>
        <dbReference type="SAM" id="Phobius"/>
    </source>
</evidence>
<feature type="transmembrane region" description="Helical" evidence="1">
    <location>
        <begin position="163"/>
        <end position="181"/>
    </location>
</feature>
<dbReference type="InterPro" id="IPR025962">
    <property type="entry name" value="SdpI/YhfL"/>
</dbReference>
<evidence type="ECO:0000313" key="4">
    <source>
        <dbReference type="Proteomes" id="UP000719942"/>
    </source>
</evidence>
<dbReference type="PIRSF" id="PIRSF038959">
    <property type="entry name" value="SdpI"/>
    <property type="match status" value="1"/>
</dbReference>
<gene>
    <name evidence="3" type="ORF">J5W02_03240</name>
</gene>
<dbReference type="InterPro" id="IPR026272">
    <property type="entry name" value="SdpI"/>
</dbReference>
<feature type="transmembrane region" description="Helical" evidence="1">
    <location>
        <begin position="187"/>
        <end position="206"/>
    </location>
</feature>
<organism evidence="3 4">
    <name type="scientific">Caproiciproducens faecalis</name>
    <dbReference type="NCBI Taxonomy" id="2820301"/>
    <lineage>
        <taxon>Bacteria</taxon>
        <taxon>Bacillati</taxon>
        <taxon>Bacillota</taxon>
        <taxon>Clostridia</taxon>
        <taxon>Eubacteriales</taxon>
        <taxon>Acutalibacteraceae</taxon>
        <taxon>Caproiciproducens</taxon>
    </lineage>
</organism>
<dbReference type="Pfam" id="PF07853">
    <property type="entry name" value="DUF1648"/>
    <property type="match status" value="1"/>
</dbReference>
<protein>
    <submittedName>
        <fullName evidence="3">SdpI family protein</fullName>
    </submittedName>
</protein>
<feature type="transmembrane region" description="Helical" evidence="1">
    <location>
        <begin position="115"/>
        <end position="134"/>
    </location>
</feature>
<feature type="transmembrane region" description="Helical" evidence="1">
    <location>
        <begin position="48"/>
        <end position="70"/>
    </location>
</feature>
<reference evidence="3 4" key="1">
    <citation type="submission" date="2021-03" db="EMBL/GenBank/DDBJ databases">
        <title>Caproiciproducens sp. nov. isolated from feces of cow.</title>
        <authorList>
            <person name="Choi J.-Y."/>
        </authorList>
    </citation>
    <scope>NUCLEOTIDE SEQUENCE [LARGE SCALE GENOMIC DNA]</scope>
    <source>
        <strain evidence="3 4">AGMB10547</strain>
    </source>
</reference>
<proteinExistence type="predicted"/>
<keyword evidence="1" id="KW-1133">Transmembrane helix</keyword>
<dbReference type="PANTHER" id="PTHR37810:SF5">
    <property type="entry name" value="IMMUNITY PROTEIN SDPI"/>
    <property type="match status" value="1"/>
</dbReference>
<sequence length="211" mass="23597">MKNKIGKYLYWLAAVFPFLLSAAFYSRLPETMPTHWDAAGNVNGYSSRFFAAFGIPAILLACGIFVNFSISADPKRQNIDRSPQMKLISRWLVVIIANVTQASVIAKVLYKDFNISVLITALVGIVIAVLGNYLPKCKPNYTMGIKLPWTLASEENWRKTHRFAGFVWIVGGVVIIISAFLPYKALLLAAILLLSVIPAIYSYCLFRKEKN</sequence>
<dbReference type="RefSeq" id="WP_219964202.1">
    <property type="nucleotide sequence ID" value="NZ_JAGFNZ010000001.1"/>
</dbReference>
<feature type="transmembrane region" description="Helical" evidence="1">
    <location>
        <begin position="9"/>
        <end position="28"/>
    </location>
</feature>
<dbReference type="EMBL" id="JAGFNZ010000001">
    <property type="protein sequence ID" value="MBW7571819.1"/>
    <property type="molecule type" value="Genomic_DNA"/>
</dbReference>
<feature type="transmembrane region" description="Helical" evidence="1">
    <location>
        <begin position="91"/>
        <end position="109"/>
    </location>
</feature>
<dbReference type="Proteomes" id="UP000719942">
    <property type="component" value="Unassembled WGS sequence"/>
</dbReference>
<evidence type="ECO:0000259" key="2">
    <source>
        <dbReference type="Pfam" id="PF07853"/>
    </source>
</evidence>
<evidence type="ECO:0000313" key="3">
    <source>
        <dbReference type="EMBL" id="MBW7571819.1"/>
    </source>
</evidence>
<comment type="caution">
    <text evidence="3">The sequence shown here is derived from an EMBL/GenBank/DDBJ whole genome shotgun (WGS) entry which is preliminary data.</text>
</comment>
<dbReference type="PANTHER" id="PTHR37810">
    <property type="entry name" value="IMMUNITY PROTEIN SDPI"/>
    <property type="match status" value="1"/>
</dbReference>
<keyword evidence="1" id="KW-0812">Transmembrane</keyword>
<name>A0ABS7DKJ7_9FIRM</name>
<keyword evidence="1" id="KW-0472">Membrane</keyword>
<accession>A0ABS7DKJ7</accession>
<dbReference type="InterPro" id="IPR012867">
    <property type="entry name" value="DUF1648"/>
</dbReference>
<keyword evidence="4" id="KW-1185">Reference proteome</keyword>